<evidence type="ECO:0000313" key="2">
    <source>
        <dbReference type="Proteomes" id="UP000549616"/>
    </source>
</evidence>
<reference evidence="1 2" key="1">
    <citation type="submission" date="2020-07" db="EMBL/GenBank/DDBJ databases">
        <title>Sequencing the genomes of 1000 actinobacteria strains.</title>
        <authorList>
            <person name="Klenk H.-P."/>
        </authorList>
    </citation>
    <scope>NUCLEOTIDE SEQUENCE [LARGE SCALE GENOMIC DNA]</scope>
    <source>
        <strain evidence="1 2">DSM 104006</strain>
    </source>
</reference>
<keyword evidence="2" id="KW-1185">Reference proteome</keyword>
<protein>
    <submittedName>
        <fullName evidence="1">Uncharacterized protein</fullName>
    </submittedName>
</protein>
<sequence length="38" mass="3847">MIVAVRGLAAQHGPVAVSSFEVPAADREAACAPRATAR</sequence>
<gene>
    <name evidence="1" type="ORF">HNR02_002379</name>
</gene>
<organism evidence="1 2">
    <name type="scientific">Amycolatopsis endophytica</name>
    <dbReference type="NCBI Taxonomy" id="860233"/>
    <lineage>
        <taxon>Bacteria</taxon>
        <taxon>Bacillati</taxon>
        <taxon>Actinomycetota</taxon>
        <taxon>Actinomycetes</taxon>
        <taxon>Pseudonocardiales</taxon>
        <taxon>Pseudonocardiaceae</taxon>
        <taxon>Amycolatopsis</taxon>
    </lineage>
</organism>
<proteinExistence type="predicted"/>
<evidence type="ECO:0000313" key="1">
    <source>
        <dbReference type="EMBL" id="NYI89056.1"/>
    </source>
</evidence>
<accession>A0A853B346</accession>
<dbReference type="AlphaFoldDB" id="A0A853B346"/>
<comment type="caution">
    <text evidence="1">The sequence shown here is derived from an EMBL/GenBank/DDBJ whole genome shotgun (WGS) entry which is preliminary data.</text>
</comment>
<dbReference type="EMBL" id="JACCFK010000001">
    <property type="protein sequence ID" value="NYI89056.1"/>
    <property type="molecule type" value="Genomic_DNA"/>
</dbReference>
<dbReference type="Proteomes" id="UP000549616">
    <property type="component" value="Unassembled WGS sequence"/>
</dbReference>
<name>A0A853B346_9PSEU</name>